<evidence type="ECO:0000256" key="2">
    <source>
        <dbReference type="SAM" id="Phobius"/>
    </source>
</evidence>
<dbReference type="PANTHER" id="PTHR40050">
    <property type="entry name" value="INNER SPORE COAT PROTEIN H"/>
    <property type="match status" value="1"/>
</dbReference>
<dbReference type="EMBL" id="FOAT01000009">
    <property type="protein sequence ID" value="SEL00800.1"/>
    <property type="molecule type" value="Genomic_DNA"/>
</dbReference>
<protein>
    <submittedName>
        <fullName evidence="3">CotH protein</fullName>
    </submittedName>
</protein>
<dbReference type="OrthoDB" id="3235126at2"/>
<feature type="compositionally biased region" description="Basic and acidic residues" evidence="1">
    <location>
        <begin position="696"/>
        <end position="705"/>
    </location>
</feature>
<feature type="region of interest" description="Disordered" evidence="1">
    <location>
        <begin position="544"/>
        <end position="735"/>
    </location>
</feature>
<proteinExistence type="predicted"/>
<evidence type="ECO:0000313" key="4">
    <source>
        <dbReference type="Proteomes" id="UP000186015"/>
    </source>
</evidence>
<dbReference type="InterPro" id="IPR014867">
    <property type="entry name" value="Spore_coat_CotH_CotH2/3/7"/>
</dbReference>
<feature type="transmembrane region" description="Helical" evidence="2">
    <location>
        <begin position="741"/>
        <end position="761"/>
    </location>
</feature>
<dbReference type="Proteomes" id="UP000186015">
    <property type="component" value="Unassembled WGS sequence"/>
</dbReference>
<evidence type="ECO:0000256" key="1">
    <source>
        <dbReference type="SAM" id="MobiDB-lite"/>
    </source>
</evidence>
<feature type="compositionally biased region" description="Low complexity" evidence="1">
    <location>
        <begin position="581"/>
        <end position="591"/>
    </location>
</feature>
<evidence type="ECO:0000313" key="3">
    <source>
        <dbReference type="EMBL" id="SEL00800.1"/>
    </source>
</evidence>
<accession>A0A1H7LPG4</accession>
<keyword evidence="2" id="KW-0472">Membrane</keyword>
<dbReference type="PANTHER" id="PTHR40050:SF1">
    <property type="entry name" value="INNER SPORE COAT PROTEIN H"/>
    <property type="match status" value="1"/>
</dbReference>
<feature type="compositionally biased region" description="Basic and acidic residues" evidence="1">
    <location>
        <begin position="228"/>
        <end position="241"/>
    </location>
</feature>
<dbReference type="Pfam" id="PF08757">
    <property type="entry name" value="CotH"/>
    <property type="match status" value="2"/>
</dbReference>
<reference evidence="3 4" key="1">
    <citation type="submission" date="2016-10" db="EMBL/GenBank/DDBJ databases">
        <authorList>
            <person name="de Groot N.N."/>
        </authorList>
    </citation>
    <scope>NUCLEOTIDE SEQUENCE [LARGE SCALE GENOMIC DNA]</scope>
    <source>
        <strain evidence="3 4">KH2T6</strain>
    </source>
</reference>
<gene>
    <name evidence="3" type="ORF">SAMN05216469_109104</name>
</gene>
<feature type="compositionally biased region" description="Basic and acidic residues" evidence="1">
    <location>
        <begin position="563"/>
        <end position="577"/>
    </location>
</feature>
<dbReference type="RefSeq" id="WP_074833824.1">
    <property type="nucleotide sequence ID" value="NZ_FOAT01000009.1"/>
</dbReference>
<feature type="compositionally biased region" description="Basic and acidic residues" evidence="1">
    <location>
        <begin position="607"/>
        <end position="619"/>
    </location>
</feature>
<sequence>MSANKNIDRICAVITVLTLLITIVFCNGQALGIEVKATAAGYEARLFDKSKVHTLDIVMDDWDSFIETCESEEYSACSVVIDGEAVKNVGIRGKGNTSLSSVKNMDSSRYSFKIEFDQYEKGKSYHGLDKLCLNNIIQDNSYMKDYLSYTMMYDFGVDTPLCSYVYITVNGEDWGLYLAVEAIEDSFLERNYGSNYGELYKPDSLSFGGGGPGNGKDFSMGDFMNKNSSDDDKGGDEKSDENGGFAPGNFDFSNMPDMGDFDPSQMFDGEMPDMGDMGDFDPSKMFGGENGGKGGFGGFGMGSDDVKLKYSDDDEDSYSNIFGNAKTIVDTTDKKRLIKSLKNLTEQTDIENTVDTEEVIRYFVVHNFLCNGDSYTGQMIHNYYLYEKDGQLSMIPWDYNLAYGTFMGGNASSSVNSPIDTPVSNGMEDRPMISWIFDNEDYTEQYHELFSEFVNSTDFVALVSDTAAMIDKYVEKDPTKFCSYEEFKKGVEAISVFCTLRSESVKGQLDGTIPSTSEGQSADSSALIDCSSLNLSDMGSMGGNGGFGGKGMPDMGGFGGFGSKDKSSDDSTDKSTEDPSADSSSAELLSSVKVLNTPAPAKAANLSEKKTPSGKRPEGFDPSNMPEDFDPSNMPEGFDPSNMKGGFDPSNMPEDFDSSNMPGGFGGKDKQTDTSNESKNTEKPSESESTEDEDTAKEKQTDRQGGKMQRPSGGDDKNAGGRMPQGGEFSPNGSNTANRTVPLVLVGVSAGVLLFGLIFAFKFKRR</sequence>
<feature type="region of interest" description="Disordered" evidence="1">
    <location>
        <begin position="218"/>
        <end position="254"/>
    </location>
</feature>
<keyword evidence="2" id="KW-0812">Transmembrane</keyword>
<feature type="compositionally biased region" description="Gly residues" evidence="1">
    <location>
        <begin position="544"/>
        <end position="562"/>
    </location>
</feature>
<name>A0A1H7LPG4_RUMAL</name>
<organism evidence="3 4">
    <name type="scientific">Ruminococcus albus</name>
    <dbReference type="NCBI Taxonomy" id="1264"/>
    <lineage>
        <taxon>Bacteria</taxon>
        <taxon>Bacillati</taxon>
        <taxon>Bacillota</taxon>
        <taxon>Clostridia</taxon>
        <taxon>Eubacteriales</taxon>
        <taxon>Oscillospiraceae</taxon>
        <taxon>Ruminococcus</taxon>
    </lineage>
</organism>
<dbReference type="AlphaFoldDB" id="A0A1H7LPG4"/>
<keyword evidence="2" id="KW-1133">Transmembrane helix</keyword>